<dbReference type="EMBL" id="LZYO01000349">
    <property type="protein sequence ID" value="ODH15375.1"/>
    <property type="molecule type" value="Genomic_DNA"/>
</dbReference>
<evidence type="ECO:0000313" key="3">
    <source>
        <dbReference type="EMBL" id="ODH15375.1"/>
    </source>
</evidence>
<sequence>MAAVSIEAVNAWSITITVLAVFMGVAIVLFFMGHLSTQHINLRHHQYHPSTFYTHTVEPYSGTEGRHPEDVELQTPGSAYQPNGSRSGTRLAQREGGRRGISLFRAYQIEGDMEDRRTRW</sequence>
<evidence type="ECO:0000256" key="1">
    <source>
        <dbReference type="SAM" id="MobiDB-lite"/>
    </source>
</evidence>
<gene>
    <name evidence="3" type="ORF">ACO22_06449</name>
</gene>
<evidence type="ECO:0000256" key="2">
    <source>
        <dbReference type="SAM" id="Phobius"/>
    </source>
</evidence>
<name>A0A1D2J7F0_PARBR</name>
<keyword evidence="2" id="KW-0472">Membrane</keyword>
<feature type="compositionally biased region" description="Polar residues" evidence="1">
    <location>
        <begin position="75"/>
        <end position="90"/>
    </location>
</feature>
<proteinExistence type="predicted"/>
<protein>
    <submittedName>
        <fullName evidence="3">Uncharacterized protein</fullName>
    </submittedName>
</protein>
<keyword evidence="2" id="KW-1133">Transmembrane helix</keyword>
<dbReference type="AlphaFoldDB" id="A0A1D2J7F0"/>
<feature type="transmembrane region" description="Helical" evidence="2">
    <location>
        <begin position="12"/>
        <end position="33"/>
    </location>
</feature>
<feature type="region of interest" description="Disordered" evidence="1">
    <location>
        <begin position="58"/>
        <end position="95"/>
    </location>
</feature>
<comment type="caution">
    <text evidence="3">The sequence shown here is derived from an EMBL/GenBank/DDBJ whole genome shotgun (WGS) entry which is preliminary data.</text>
</comment>
<evidence type="ECO:0000313" key="4">
    <source>
        <dbReference type="Proteomes" id="UP000242814"/>
    </source>
</evidence>
<dbReference type="VEuPathDB" id="FungiDB:PABG_05060"/>
<dbReference type="Proteomes" id="UP000242814">
    <property type="component" value="Unassembled WGS sequence"/>
</dbReference>
<reference evidence="3 4" key="1">
    <citation type="submission" date="2016-06" db="EMBL/GenBank/DDBJ databases">
        <authorList>
            <person name="Kjaerup R.B."/>
            <person name="Dalgaard T.S."/>
            <person name="Juul-Madsen H.R."/>
        </authorList>
    </citation>
    <scope>NUCLEOTIDE SEQUENCE [LARGE SCALE GENOMIC DNA]</scope>
    <source>
        <strain evidence="3 4">Pb300</strain>
    </source>
</reference>
<organism evidence="3 4">
    <name type="scientific">Paracoccidioides brasiliensis</name>
    <dbReference type="NCBI Taxonomy" id="121759"/>
    <lineage>
        <taxon>Eukaryota</taxon>
        <taxon>Fungi</taxon>
        <taxon>Dikarya</taxon>
        <taxon>Ascomycota</taxon>
        <taxon>Pezizomycotina</taxon>
        <taxon>Eurotiomycetes</taxon>
        <taxon>Eurotiomycetidae</taxon>
        <taxon>Onygenales</taxon>
        <taxon>Ajellomycetaceae</taxon>
        <taxon>Paracoccidioides</taxon>
    </lineage>
</organism>
<dbReference type="VEuPathDB" id="FungiDB:PADG_07237"/>
<keyword evidence="2" id="KW-0812">Transmembrane</keyword>
<accession>A0A1D2J7F0</accession>